<feature type="chain" id="PRO_5005459599" description="VWFA domain-containing protein" evidence="2">
    <location>
        <begin position="21"/>
        <end position="491"/>
    </location>
</feature>
<feature type="domain" description="VWFA" evidence="3">
    <location>
        <begin position="108"/>
        <end position="282"/>
    </location>
</feature>
<accession>A0A0K1EL41</accession>
<dbReference type="PROSITE" id="PS50234">
    <property type="entry name" value="VWFA"/>
    <property type="match status" value="1"/>
</dbReference>
<dbReference type="PANTHER" id="PTHR10579:SF43">
    <property type="entry name" value="ZINC FINGER (C3HC4-TYPE RING FINGER) FAMILY PROTEIN"/>
    <property type="match status" value="1"/>
</dbReference>
<dbReference type="OrthoDB" id="9781333at2"/>
<dbReference type="PANTHER" id="PTHR10579">
    <property type="entry name" value="CALCIUM-ACTIVATED CHLORIDE CHANNEL REGULATOR"/>
    <property type="match status" value="1"/>
</dbReference>
<name>A0A0K1EL41_CHOCO</name>
<feature type="signal peptide" evidence="2">
    <location>
        <begin position="1"/>
        <end position="20"/>
    </location>
</feature>
<evidence type="ECO:0000256" key="2">
    <source>
        <dbReference type="SAM" id="SignalP"/>
    </source>
</evidence>
<evidence type="ECO:0000313" key="5">
    <source>
        <dbReference type="Proteomes" id="UP000067626"/>
    </source>
</evidence>
<dbReference type="Proteomes" id="UP000067626">
    <property type="component" value="Chromosome"/>
</dbReference>
<evidence type="ECO:0000313" key="4">
    <source>
        <dbReference type="EMBL" id="AKT41579.1"/>
    </source>
</evidence>
<dbReference type="SMART" id="SM00327">
    <property type="entry name" value="VWA"/>
    <property type="match status" value="1"/>
</dbReference>
<organism evidence="4 5">
    <name type="scientific">Chondromyces crocatus</name>
    <dbReference type="NCBI Taxonomy" id="52"/>
    <lineage>
        <taxon>Bacteria</taxon>
        <taxon>Pseudomonadati</taxon>
        <taxon>Myxococcota</taxon>
        <taxon>Polyangia</taxon>
        <taxon>Polyangiales</taxon>
        <taxon>Polyangiaceae</taxon>
        <taxon>Chondromyces</taxon>
    </lineage>
</organism>
<gene>
    <name evidence="4" type="ORF">CMC5_057860</name>
</gene>
<dbReference type="InterPro" id="IPR036465">
    <property type="entry name" value="vWFA_dom_sf"/>
</dbReference>
<evidence type="ECO:0000256" key="1">
    <source>
        <dbReference type="SAM" id="MobiDB-lite"/>
    </source>
</evidence>
<dbReference type="RefSeq" id="WP_050433344.1">
    <property type="nucleotide sequence ID" value="NZ_CP012159.1"/>
</dbReference>
<dbReference type="SUPFAM" id="SSF53300">
    <property type="entry name" value="vWA-like"/>
    <property type="match status" value="1"/>
</dbReference>
<dbReference type="Gene3D" id="3.40.50.410">
    <property type="entry name" value="von Willebrand factor, type A domain"/>
    <property type="match status" value="1"/>
</dbReference>
<keyword evidence="5" id="KW-1185">Reference proteome</keyword>
<dbReference type="AlphaFoldDB" id="A0A0K1EL41"/>
<feature type="compositionally biased region" description="Low complexity" evidence="1">
    <location>
        <begin position="23"/>
        <end position="33"/>
    </location>
</feature>
<dbReference type="PROSITE" id="PS51257">
    <property type="entry name" value="PROKAR_LIPOPROTEIN"/>
    <property type="match status" value="1"/>
</dbReference>
<dbReference type="KEGG" id="ccro:CMC5_057860"/>
<evidence type="ECO:0000259" key="3">
    <source>
        <dbReference type="PROSITE" id="PS50234"/>
    </source>
</evidence>
<keyword evidence="2" id="KW-0732">Signal</keyword>
<dbReference type="STRING" id="52.CMC5_057860"/>
<proteinExistence type="predicted"/>
<dbReference type="InterPro" id="IPR051266">
    <property type="entry name" value="CLCR"/>
</dbReference>
<reference evidence="4 5" key="1">
    <citation type="submission" date="2015-07" db="EMBL/GenBank/DDBJ databases">
        <title>Genome analysis of myxobacterium Chondromyces crocatus Cm c5 reveals a high potential for natural compound synthesis and the genetic basis for the loss of fruiting body formation.</title>
        <authorList>
            <person name="Zaburannyi N."/>
            <person name="Bunk B."/>
            <person name="Maier J."/>
            <person name="Overmann J."/>
            <person name="Mueller R."/>
        </authorList>
    </citation>
    <scope>NUCLEOTIDE SEQUENCE [LARGE SCALE GENOMIC DNA]</scope>
    <source>
        <strain evidence="4 5">Cm c5</strain>
    </source>
</reference>
<feature type="region of interest" description="Disordered" evidence="1">
    <location>
        <begin position="23"/>
        <end position="47"/>
    </location>
</feature>
<protein>
    <recommendedName>
        <fullName evidence="3">VWFA domain-containing protein</fullName>
    </recommendedName>
</protein>
<dbReference type="Pfam" id="PF00092">
    <property type="entry name" value="VWA"/>
    <property type="match status" value="1"/>
</dbReference>
<dbReference type="EMBL" id="CP012159">
    <property type="protein sequence ID" value="AKT41579.1"/>
    <property type="molecule type" value="Genomic_DNA"/>
</dbReference>
<sequence length="491" mass="50723">MRSRLSALWMVALLAGCAAGSSTTPGASSPAGAEKPGAGTDAAAQPVAASTDPVAVVATGEPGRKAHTGPWIGAAGASDFVLPGRQETQLGVWIDVPEALRKARVPASVALVVDVSGSMGGEKIEHAREAARSFISGLADGDQVSLIAFSDTARELVAPVILDATTRRRVLSTVAELTPLGGTNMFDGLRLGGGRAASAPSTHAVRRVVLISDGQANVGPSSPEVLGALAQQGAERGVQVTSLGVGVDYDESTLNALAIHSSGRLYHMTRSDEMPEILSKELALLQGTAATDAFVEIVPAPGVELLGVQGARVERASDGAIRVRLGTMFAGQHREMLVRARLQAPSEGAHALASVRLHFRDPGEGNLERVQEIVARYQVTPDTRLVAAHQNARTQTIAAMMDAGQAAVDAAQQLNTGDFEAADKVLAVAEKKLKDTAAKATSKNEQERALAAAASVSKQRTTTRAAAAAPAPARRATVLEMNGAGMQQMGY</sequence>
<dbReference type="InterPro" id="IPR002035">
    <property type="entry name" value="VWF_A"/>
</dbReference>